<evidence type="ECO:0000313" key="2">
    <source>
        <dbReference type="Proteomes" id="UP001139226"/>
    </source>
</evidence>
<dbReference type="PROSITE" id="PS51257">
    <property type="entry name" value="PROKAR_LIPOPROTEIN"/>
    <property type="match status" value="1"/>
</dbReference>
<protein>
    <submittedName>
        <fullName evidence="1">Lipocalin family protein</fullName>
    </submittedName>
</protein>
<dbReference type="InterPro" id="IPR032168">
    <property type="entry name" value="DUF5004"/>
</dbReference>
<gene>
    <name evidence="1" type="ORF">ML462_02315</name>
</gene>
<dbReference type="EMBL" id="JAKVTV010000001">
    <property type="protein sequence ID" value="MCH4821994.1"/>
    <property type="molecule type" value="Genomic_DNA"/>
</dbReference>
<dbReference type="RefSeq" id="WP_240712116.1">
    <property type="nucleotide sequence ID" value="NZ_JAKVTV010000001.1"/>
</dbReference>
<organism evidence="1 2">
    <name type="scientific">Christiangramia lutea</name>
    <dbReference type="NCBI Taxonomy" id="1607951"/>
    <lineage>
        <taxon>Bacteria</taxon>
        <taxon>Pseudomonadati</taxon>
        <taxon>Bacteroidota</taxon>
        <taxon>Flavobacteriia</taxon>
        <taxon>Flavobacteriales</taxon>
        <taxon>Flavobacteriaceae</taxon>
        <taxon>Christiangramia</taxon>
    </lineage>
</organism>
<keyword evidence="2" id="KW-1185">Reference proteome</keyword>
<dbReference type="Pfam" id="PF16395">
    <property type="entry name" value="DUF5004"/>
    <property type="match status" value="1"/>
</dbReference>
<accession>A0A9X2A7Z1</accession>
<reference evidence="1" key="1">
    <citation type="submission" date="2022-03" db="EMBL/GenBank/DDBJ databases">
        <title>Gramella crocea sp. nov., isolated from activated sludge of a seafood processing plant.</title>
        <authorList>
            <person name="Zhang X."/>
        </authorList>
    </citation>
    <scope>NUCLEOTIDE SEQUENCE</scope>
    <source>
        <strain evidence="1">YJ019</strain>
    </source>
</reference>
<sequence length="190" mass="22041">MKLNETFIFPVFILFISLLISCNRTKLPVEEEIPVQYSDANIQPKRLYGNWQLSVMLADTPVDLNADGEANTNLLLETDCFDDMRIEFFENATFFTENAQMSFSPGISSNQFECLSNRQDDGFWEIIRDDLILSVIIENVIYQETKRIRLTGNRFTFDVTEEESDMYVNDPGNTLVSDIQIIELEYSRED</sequence>
<dbReference type="Proteomes" id="UP001139226">
    <property type="component" value="Unassembled WGS sequence"/>
</dbReference>
<evidence type="ECO:0000313" key="1">
    <source>
        <dbReference type="EMBL" id="MCH4821994.1"/>
    </source>
</evidence>
<comment type="caution">
    <text evidence="1">The sequence shown here is derived from an EMBL/GenBank/DDBJ whole genome shotgun (WGS) entry which is preliminary data.</text>
</comment>
<proteinExistence type="predicted"/>
<name>A0A9X2A7Z1_9FLAO</name>
<dbReference type="AlphaFoldDB" id="A0A9X2A7Z1"/>